<dbReference type="KEGG" id="tpi:TREPR_2303"/>
<evidence type="ECO:0000256" key="2">
    <source>
        <dbReference type="ARBA" id="ARBA00008520"/>
    </source>
</evidence>
<dbReference type="EMBL" id="CP001843">
    <property type="protein sequence ID" value="AEF84078.1"/>
    <property type="molecule type" value="Genomic_DNA"/>
</dbReference>
<dbReference type="Pfam" id="PF13416">
    <property type="entry name" value="SBP_bac_8"/>
    <property type="match status" value="1"/>
</dbReference>
<comment type="subcellular location">
    <subcellularLocation>
        <location evidence="1">Periplasm</location>
    </subcellularLocation>
</comment>
<evidence type="ECO:0000313" key="4">
    <source>
        <dbReference type="Proteomes" id="UP000009223"/>
    </source>
</evidence>
<dbReference type="Gene3D" id="3.40.190.10">
    <property type="entry name" value="Periplasmic binding protein-like II"/>
    <property type="match status" value="1"/>
</dbReference>
<dbReference type="PANTHER" id="PTHR43649">
    <property type="entry name" value="ARABINOSE-BINDING PROTEIN-RELATED"/>
    <property type="match status" value="1"/>
</dbReference>
<proteinExistence type="inferred from homology"/>
<dbReference type="Proteomes" id="UP000009223">
    <property type="component" value="Chromosome"/>
</dbReference>
<reference evidence="3 4" key="2">
    <citation type="journal article" date="2011" name="ISME J.">
        <title>RNA-seq reveals cooperative metabolic interactions between two termite-gut spirochete species in co-culture.</title>
        <authorList>
            <person name="Rosenthal A.Z."/>
            <person name="Matson E.G."/>
            <person name="Eldar A."/>
            <person name="Leadbetter J.R."/>
        </authorList>
    </citation>
    <scope>NUCLEOTIDE SEQUENCE [LARGE SCALE GENOMIC DNA]</scope>
    <source>
        <strain evidence="4">ATCC BAA-887 / DSM 12427 / ZAS-2</strain>
    </source>
</reference>
<dbReference type="InterPro" id="IPR050490">
    <property type="entry name" value="Bact_solute-bd_prot1"/>
</dbReference>
<dbReference type="eggNOG" id="COG1653">
    <property type="taxonomic scope" value="Bacteria"/>
</dbReference>
<name>F5YI02_TREPZ</name>
<accession>F5YI02</accession>
<sequence length="437" mass="47894">MFSILILLVFLSACQNPNRPSPKNPVSITLWHIYVEQMKTTFEGLVDEFNVTVGAKQGIVIQVAAVANPSVLSEKLLMAANGDPGAPEIPDISVIYPPVAATLSAKGLLMDFASQFTKDGISRYVDAFIEAGMIDGHHYLLPISKSTEVLYVNKTIFDQFAGDLSATQNGVTLTQLETFEGIIDAAEKYYAWSGGKTFYYPDSLFTYSMIGMEQMGEHLVRDRKLNLTSPAFKRIWDTYYGPAAKGRVAIFNTFGDYLALTGDAVAITGSSAGAIFYPDSVIHKDGTKEAAEFIVLPFPVFSGGEKVAIQRGVDMCVIKSTPVKEYAASVFLKWLTSPEQNLPFTASTGFIPVVKQAFDATSNVGNSDNAMIKKARLATSTMQKEYRFYVQPVFDGFEAMQKNYIKELQDRALAARNNGGGTVPDDARFNFITAFNE</sequence>
<evidence type="ECO:0000256" key="1">
    <source>
        <dbReference type="ARBA" id="ARBA00004418"/>
    </source>
</evidence>
<dbReference type="AlphaFoldDB" id="F5YI02"/>
<organism evidence="3 4">
    <name type="scientific">Treponema primitia (strain ATCC BAA-887 / DSM 12427 / ZAS-2)</name>
    <dbReference type="NCBI Taxonomy" id="545694"/>
    <lineage>
        <taxon>Bacteria</taxon>
        <taxon>Pseudomonadati</taxon>
        <taxon>Spirochaetota</taxon>
        <taxon>Spirochaetia</taxon>
        <taxon>Spirochaetales</taxon>
        <taxon>Treponemataceae</taxon>
        <taxon>Treponema</taxon>
    </lineage>
</organism>
<keyword evidence="4" id="KW-1185">Reference proteome</keyword>
<protein>
    <submittedName>
        <fullName evidence="3">Putative bacterial extracellular solute-binding protein</fullName>
    </submittedName>
</protein>
<reference evidence="4" key="1">
    <citation type="submission" date="2009-12" db="EMBL/GenBank/DDBJ databases">
        <title>Complete sequence of Treponema primitia strain ZAS-2.</title>
        <authorList>
            <person name="Tetu S.G."/>
            <person name="Matson E."/>
            <person name="Ren Q."/>
            <person name="Seshadri R."/>
            <person name="Elbourne L."/>
            <person name="Hassan K.A."/>
            <person name="Durkin A."/>
            <person name="Radune D."/>
            <person name="Mohamoud Y."/>
            <person name="Shay R."/>
            <person name="Jin S."/>
            <person name="Zhang X."/>
            <person name="Lucey K."/>
            <person name="Ballor N.R."/>
            <person name="Ottesen E."/>
            <person name="Rosenthal R."/>
            <person name="Allen A."/>
            <person name="Leadbetter J.R."/>
            <person name="Paulsen I.T."/>
        </authorList>
    </citation>
    <scope>NUCLEOTIDE SEQUENCE [LARGE SCALE GENOMIC DNA]</scope>
    <source>
        <strain evidence="4">ATCC BAA-887 / DSM 12427 / ZAS-2</strain>
    </source>
</reference>
<dbReference type="STRING" id="545694.TREPR_2303"/>
<evidence type="ECO:0000313" key="3">
    <source>
        <dbReference type="EMBL" id="AEF84078.1"/>
    </source>
</evidence>
<dbReference type="GO" id="GO:0042597">
    <property type="term" value="C:periplasmic space"/>
    <property type="evidence" value="ECO:0007669"/>
    <property type="project" value="UniProtKB-SubCell"/>
</dbReference>
<comment type="similarity">
    <text evidence="2">Belongs to the bacterial solute-binding protein 1 family.</text>
</comment>
<dbReference type="InterPro" id="IPR006059">
    <property type="entry name" value="SBP"/>
</dbReference>
<dbReference type="SUPFAM" id="SSF53850">
    <property type="entry name" value="Periplasmic binding protein-like II"/>
    <property type="match status" value="1"/>
</dbReference>
<gene>
    <name evidence="3" type="ordered locus">TREPR_2303</name>
</gene>
<dbReference type="HOGENOM" id="CLU_043127_0_0_12"/>